<dbReference type="GO" id="GO:0022627">
    <property type="term" value="C:cytosolic small ribosomal subunit"/>
    <property type="evidence" value="ECO:0007669"/>
    <property type="project" value="TreeGrafter"/>
</dbReference>
<organism evidence="6 7">
    <name type="scientific">Chelatococcus reniformis</name>
    <dbReference type="NCBI Taxonomy" id="1494448"/>
    <lineage>
        <taxon>Bacteria</taxon>
        <taxon>Pseudomonadati</taxon>
        <taxon>Pseudomonadota</taxon>
        <taxon>Alphaproteobacteria</taxon>
        <taxon>Hyphomicrobiales</taxon>
        <taxon>Chelatococcaceae</taxon>
        <taxon>Chelatococcus</taxon>
    </lineage>
</organism>
<dbReference type="GO" id="GO:0043024">
    <property type="term" value="F:ribosomal small subunit binding"/>
    <property type="evidence" value="ECO:0007669"/>
    <property type="project" value="TreeGrafter"/>
</dbReference>
<dbReference type="Proteomes" id="UP000637002">
    <property type="component" value="Unassembled WGS sequence"/>
</dbReference>
<dbReference type="GO" id="GO:0045900">
    <property type="term" value="P:negative regulation of translational elongation"/>
    <property type="evidence" value="ECO:0007669"/>
    <property type="project" value="TreeGrafter"/>
</dbReference>
<reference evidence="6" key="1">
    <citation type="journal article" date="2014" name="Int. J. Syst. Evol. Microbiol.">
        <title>Complete genome sequence of Corynebacterium casei LMG S-19264T (=DSM 44701T), isolated from a smear-ripened cheese.</title>
        <authorList>
            <consortium name="US DOE Joint Genome Institute (JGI-PGF)"/>
            <person name="Walter F."/>
            <person name="Albersmeier A."/>
            <person name="Kalinowski J."/>
            <person name="Ruckert C."/>
        </authorList>
    </citation>
    <scope>NUCLEOTIDE SEQUENCE</scope>
    <source>
        <strain evidence="6">CGMCC 1.12919</strain>
    </source>
</reference>
<evidence type="ECO:0000256" key="2">
    <source>
        <dbReference type="ARBA" id="ARBA00038695"/>
    </source>
</evidence>
<sequence length="196" mass="21224">MTLRVSGKNMDIGEALRGQIESRVNAAVDKYFDGSVTGHVTITRDGSGYRSDCGLHLSSGMTLEASGTAHDPTVSFDQMAERIEKRLRRYNGRLKGRSPATHGNNGADALASVSATVFEAPGEDIDDDAEYHPVVVAEMSKPLYPLSVSEAVMRLDMTGAPILVFRHAGTSRVNVVYRRNDGTIGWIDPPTVDRDS</sequence>
<evidence type="ECO:0000256" key="1">
    <source>
        <dbReference type="ARBA" id="ARBA00022845"/>
    </source>
</evidence>
<keyword evidence="7" id="KW-1185">Reference proteome</keyword>
<comment type="similarity">
    <text evidence="4">Belongs to the HPF/YfiA ribosome-associated protein family. Long HPF subfamily.</text>
</comment>
<protein>
    <recommendedName>
        <fullName evidence="3 4">Ribosome hibernation promoting factor</fullName>
        <shortName evidence="4">HPF</shortName>
    </recommendedName>
</protein>
<reference evidence="6" key="2">
    <citation type="submission" date="2020-09" db="EMBL/GenBank/DDBJ databases">
        <authorList>
            <person name="Sun Q."/>
            <person name="Zhou Y."/>
        </authorList>
    </citation>
    <scope>NUCLEOTIDE SEQUENCE</scope>
    <source>
        <strain evidence="6">CGMCC 1.12919</strain>
    </source>
</reference>
<dbReference type="InterPro" id="IPR032528">
    <property type="entry name" value="Ribosom_S30AE_C"/>
</dbReference>
<evidence type="ECO:0000313" key="7">
    <source>
        <dbReference type="Proteomes" id="UP000637002"/>
    </source>
</evidence>
<dbReference type="HAMAP" id="MF_00839">
    <property type="entry name" value="HPF"/>
    <property type="match status" value="1"/>
</dbReference>
<dbReference type="Pfam" id="PF02482">
    <property type="entry name" value="Ribosomal_S30AE"/>
    <property type="match status" value="1"/>
</dbReference>
<comment type="subunit">
    <text evidence="4">Interacts with 100S ribosomes.</text>
</comment>
<dbReference type="EMBL" id="BMGG01000001">
    <property type="protein sequence ID" value="GGC46609.1"/>
    <property type="molecule type" value="Genomic_DNA"/>
</dbReference>
<dbReference type="InterPro" id="IPR034694">
    <property type="entry name" value="HPF_long/plastid"/>
</dbReference>
<keyword evidence="4" id="KW-0963">Cytoplasm</keyword>
<dbReference type="InterPro" id="IPR003489">
    <property type="entry name" value="RHF/RaiA"/>
</dbReference>
<evidence type="ECO:0000256" key="3">
    <source>
        <dbReference type="ARBA" id="ARBA00041148"/>
    </source>
</evidence>
<dbReference type="Gene3D" id="3.30.160.100">
    <property type="entry name" value="Ribosome hibernation promotion factor-like"/>
    <property type="match status" value="1"/>
</dbReference>
<dbReference type="PANTHER" id="PTHR33231">
    <property type="entry name" value="30S RIBOSOMAL PROTEIN"/>
    <property type="match status" value="1"/>
</dbReference>
<evidence type="ECO:0000256" key="4">
    <source>
        <dbReference type="HAMAP-Rule" id="MF_00839"/>
    </source>
</evidence>
<dbReference type="InterPro" id="IPR038416">
    <property type="entry name" value="Ribosom_S30AE_C_sf"/>
</dbReference>
<dbReference type="PANTHER" id="PTHR33231:SF1">
    <property type="entry name" value="30S RIBOSOMAL PROTEIN"/>
    <property type="match status" value="1"/>
</dbReference>
<dbReference type="Pfam" id="PF16321">
    <property type="entry name" value="Ribosom_S30AE_C"/>
    <property type="match status" value="1"/>
</dbReference>
<dbReference type="InterPro" id="IPR036567">
    <property type="entry name" value="RHF-like"/>
</dbReference>
<name>A0A916TXC1_9HYPH</name>
<comment type="caution">
    <text evidence="6">The sequence shown here is derived from an EMBL/GenBank/DDBJ whole genome shotgun (WGS) entry which is preliminary data.</text>
</comment>
<gene>
    <name evidence="4 6" type="primary">hpf</name>
    <name evidence="6" type="ORF">GCM10010994_02180</name>
</gene>
<comment type="subcellular location">
    <subcellularLocation>
        <location evidence="4">Cytoplasm</location>
    </subcellularLocation>
</comment>
<dbReference type="RefSeq" id="WP_188607283.1">
    <property type="nucleotide sequence ID" value="NZ_BMGG01000001.1"/>
</dbReference>
<dbReference type="AlphaFoldDB" id="A0A916TXC1"/>
<dbReference type="SUPFAM" id="SSF69754">
    <property type="entry name" value="Ribosome binding protein Y (YfiA homologue)"/>
    <property type="match status" value="1"/>
</dbReference>
<keyword evidence="1 4" id="KW-0810">Translation regulation</keyword>
<accession>A0A916TXC1</accession>
<proteinExistence type="inferred from homology"/>
<comment type="subunit">
    <text evidence="2">Associates exclusively with 100S ribosomes, which are dimers of 70S ribosomes.</text>
</comment>
<feature type="domain" description="Sigma 54 modulation/S30EA ribosomal protein C-terminal" evidence="5">
    <location>
        <begin position="132"/>
        <end position="185"/>
    </location>
</feature>
<dbReference type="NCBIfam" id="TIGR00741">
    <property type="entry name" value="yfiA"/>
    <property type="match status" value="1"/>
</dbReference>
<evidence type="ECO:0000259" key="5">
    <source>
        <dbReference type="Pfam" id="PF16321"/>
    </source>
</evidence>
<dbReference type="InterPro" id="IPR050574">
    <property type="entry name" value="HPF/YfiA_ribosome-assoc"/>
</dbReference>
<comment type="function">
    <text evidence="4">Required for dimerization of active 70S ribosomes into 100S ribosomes in stationary phase; 100S ribosomes are translationally inactive and sometimes present during exponential growth.</text>
</comment>
<dbReference type="Gene3D" id="3.30.505.50">
    <property type="entry name" value="Sigma 54 modulation/S30EA ribosomal protein, C-terminal domain"/>
    <property type="match status" value="1"/>
</dbReference>
<evidence type="ECO:0000313" key="6">
    <source>
        <dbReference type="EMBL" id="GGC46609.1"/>
    </source>
</evidence>